<evidence type="ECO:0000313" key="4">
    <source>
        <dbReference type="Proteomes" id="UP000467840"/>
    </source>
</evidence>
<dbReference type="Pfam" id="PF13456">
    <property type="entry name" value="RVT_3"/>
    <property type="match status" value="1"/>
</dbReference>
<name>A0A6A6NE27_HEVBR</name>
<evidence type="ECO:0000313" key="3">
    <source>
        <dbReference type="EMBL" id="KAF2323098.1"/>
    </source>
</evidence>
<sequence>MQFIVVVVLGIKCLDFGVACWLLWKRRNDVVLKGEANSSDKCETLMELKVVKLIRVEASHLRPLILAVEELLERDWEVRISCVPRETNHVADCLAKLGADMALGIRAQVECPDSVWA</sequence>
<dbReference type="AlphaFoldDB" id="A0A6A6NE27"/>
<keyword evidence="4" id="KW-1185">Reference proteome</keyword>
<keyword evidence="1" id="KW-0472">Membrane</keyword>
<dbReference type="GO" id="GO:0003676">
    <property type="term" value="F:nucleic acid binding"/>
    <property type="evidence" value="ECO:0007669"/>
    <property type="project" value="InterPro"/>
</dbReference>
<reference evidence="3 4" key="1">
    <citation type="journal article" date="2020" name="Mol. Plant">
        <title>The Chromosome-Based Rubber Tree Genome Provides New Insights into Spurge Genome Evolution and Rubber Biosynthesis.</title>
        <authorList>
            <person name="Liu J."/>
            <person name="Shi C."/>
            <person name="Shi C.C."/>
            <person name="Li W."/>
            <person name="Zhang Q.J."/>
            <person name="Zhang Y."/>
            <person name="Li K."/>
            <person name="Lu H.F."/>
            <person name="Shi C."/>
            <person name="Zhu S.T."/>
            <person name="Xiao Z.Y."/>
            <person name="Nan H."/>
            <person name="Yue Y."/>
            <person name="Zhu X.G."/>
            <person name="Wu Y."/>
            <person name="Hong X.N."/>
            <person name="Fan G.Y."/>
            <person name="Tong Y."/>
            <person name="Zhang D."/>
            <person name="Mao C.L."/>
            <person name="Liu Y.L."/>
            <person name="Hao S.J."/>
            <person name="Liu W.Q."/>
            <person name="Lv M.Q."/>
            <person name="Zhang H.B."/>
            <person name="Liu Y."/>
            <person name="Hu-Tang G.R."/>
            <person name="Wang J.P."/>
            <person name="Wang J.H."/>
            <person name="Sun Y.H."/>
            <person name="Ni S.B."/>
            <person name="Chen W.B."/>
            <person name="Zhang X.C."/>
            <person name="Jiao Y.N."/>
            <person name="Eichler E.E."/>
            <person name="Li G.H."/>
            <person name="Liu X."/>
            <person name="Gao L.Z."/>
        </authorList>
    </citation>
    <scope>NUCLEOTIDE SEQUENCE [LARGE SCALE GENOMIC DNA]</scope>
    <source>
        <strain evidence="4">cv. GT1</strain>
        <tissue evidence="3">Leaf</tissue>
    </source>
</reference>
<keyword evidence="1" id="KW-0812">Transmembrane</keyword>
<organism evidence="3 4">
    <name type="scientific">Hevea brasiliensis</name>
    <name type="common">Para rubber tree</name>
    <name type="synonym">Siphonia brasiliensis</name>
    <dbReference type="NCBI Taxonomy" id="3981"/>
    <lineage>
        <taxon>Eukaryota</taxon>
        <taxon>Viridiplantae</taxon>
        <taxon>Streptophyta</taxon>
        <taxon>Embryophyta</taxon>
        <taxon>Tracheophyta</taxon>
        <taxon>Spermatophyta</taxon>
        <taxon>Magnoliopsida</taxon>
        <taxon>eudicotyledons</taxon>
        <taxon>Gunneridae</taxon>
        <taxon>Pentapetalae</taxon>
        <taxon>rosids</taxon>
        <taxon>fabids</taxon>
        <taxon>Malpighiales</taxon>
        <taxon>Euphorbiaceae</taxon>
        <taxon>Crotonoideae</taxon>
        <taxon>Micrandreae</taxon>
        <taxon>Hevea</taxon>
    </lineage>
</organism>
<dbReference type="InterPro" id="IPR002156">
    <property type="entry name" value="RNaseH_domain"/>
</dbReference>
<comment type="caution">
    <text evidence="3">The sequence shown here is derived from an EMBL/GenBank/DDBJ whole genome shotgun (WGS) entry which is preliminary data.</text>
</comment>
<dbReference type="Proteomes" id="UP000467840">
    <property type="component" value="Chromosome 11"/>
</dbReference>
<proteinExistence type="predicted"/>
<keyword evidence="1" id="KW-1133">Transmembrane helix</keyword>
<gene>
    <name evidence="3" type="ORF">GH714_033442</name>
</gene>
<protein>
    <recommendedName>
        <fullName evidence="2">RNase H type-1 domain-containing protein</fullName>
    </recommendedName>
</protein>
<feature type="domain" description="RNase H type-1" evidence="2">
    <location>
        <begin position="50"/>
        <end position="97"/>
    </location>
</feature>
<feature type="transmembrane region" description="Helical" evidence="1">
    <location>
        <begin position="6"/>
        <end position="24"/>
    </location>
</feature>
<dbReference type="Gene3D" id="3.30.420.10">
    <property type="entry name" value="Ribonuclease H-like superfamily/Ribonuclease H"/>
    <property type="match status" value="1"/>
</dbReference>
<dbReference type="GO" id="GO:0004523">
    <property type="term" value="F:RNA-DNA hybrid ribonuclease activity"/>
    <property type="evidence" value="ECO:0007669"/>
    <property type="project" value="InterPro"/>
</dbReference>
<dbReference type="InterPro" id="IPR036397">
    <property type="entry name" value="RNaseH_sf"/>
</dbReference>
<dbReference type="EMBL" id="JAAGAX010000002">
    <property type="protein sequence ID" value="KAF2323098.1"/>
    <property type="molecule type" value="Genomic_DNA"/>
</dbReference>
<evidence type="ECO:0000259" key="2">
    <source>
        <dbReference type="Pfam" id="PF13456"/>
    </source>
</evidence>
<evidence type="ECO:0000256" key="1">
    <source>
        <dbReference type="SAM" id="Phobius"/>
    </source>
</evidence>
<accession>A0A6A6NE27</accession>